<keyword evidence="4" id="KW-0805">Transcription regulation</keyword>
<evidence type="ECO:0000256" key="5">
    <source>
        <dbReference type="ARBA" id="ARBA00023159"/>
    </source>
</evidence>
<keyword evidence="6" id="KW-0804">Transcription</keyword>
<dbReference type="GO" id="GO:0000160">
    <property type="term" value="P:phosphorelay signal transduction system"/>
    <property type="evidence" value="ECO:0007669"/>
    <property type="project" value="UniProtKB-KW"/>
</dbReference>
<reference evidence="8 9" key="1">
    <citation type="submission" date="2013-08" db="EMBL/GenBank/DDBJ databases">
        <title>The genome sequence of Skermanella stibiiresistens.</title>
        <authorList>
            <person name="Zhu W."/>
            <person name="Wang G."/>
        </authorList>
    </citation>
    <scope>NUCLEOTIDE SEQUENCE [LARGE SCALE GENOMIC DNA]</scope>
    <source>
        <strain evidence="8 9">SB22</strain>
    </source>
</reference>
<dbReference type="GO" id="GO:0006355">
    <property type="term" value="P:regulation of DNA-templated transcription"/>
    <property type="evidence" value="ECO:0007669"/>
    <property type="project" value="InterPro"/>
</dbReference>
<evidence type="ECO:0000259" key="7">
    <source>
        <dbReference type="PROSITE" id="PS50045"/>
    </source>
</evidence>
<evidence type="ECO:0000256" key="6">
    <source>
        <dbReference type="ARBA" id="ARBA00023163"/>
    </source>
</evidence>
<dbReference type="Gene3D" id="3.40.50.300">
    <property type="entry name" value="P-loop containing nucleotide triphosphate hydrolases"/>
    <property type="match status" value="1"/>
</dbReference>
<dbReference type="Pfam" id="PF02954">
    <property type="entry name" value="HTH_8"/>
    <property type="match status" value="1"/>
</dbReference>
<dbReference type="SUPFAM" id="SSF46689">
    <property type="entry name" value="Homeodomain-like"/>
    <property type="match status" value="1"/>
</dbReference>
<organism evidence="8 9">
    <name type="scientific">Skermanella stibiiresistens SB22</name>
    <dbReference type="NCBI Taxonomy" id="1385369"/>
    <lineage>
        <taxon>Bacteria</taxon>
        <taxon>Pseudomonadati</taxon>
        <taxon>Pseudomonadota</taxon>
        <taxon>Alphaproteobacteria</taxon>
        <taxon>Rhodospirillales</taxon>
        <taxon>Azospirillaceae</taxon>
        <taxon>Skermanella</taxon>
    </lineage>
</organism>
<evidence type="ECO:0000256" key="3">
    <source>
        <dbReference type="ARBA" id="ARBA00023012"/>
    </source>
</evidence>
<keyword evidence="5" id="KW-0010">Activator</keyword>
<evidence type="ECO:0000256" key="1">
    <source>
        <dbReference type="ARBA" id="ARBA00022741"/>
    </source>
</evidence>
<dbReference type="Gene3D" id="1.10.10.60">
    <property type="entry name" value="Homeodomain-like"/>
    <property type="match status" value="1"/>
</dbReference>
<name>W9GY49_9PROT</name>
<dbReference type="InterPro" id="IPR002078">
    <property type="entry name" value="Sigma_54_int"/>
</dbReference>
<feature type="domain" description="Sigma-54 factor interaction" evidence="7">
    <location>
        <begin position="334"/>
        <end position="557"/>
    </location>
</feature>
<keyword evidence="1" id="KW-0547">Nucleotide-binding</keyword>
<evidence type="ECO:0000256" key="2">
    <source>
        <dbReference type="ARBA" id="ARBA00022840"/>
    </source>
</evidence>
<dbReference type="STRING" id="1385369.N825_17060"/>
<dbReference type="PROSITE" id="PS50045">
    <property type="entry name" value="SIGMA54_INTERACT_4"/>
    <property type="match status" value="1"/>
</dbReference>
<evidence type="ECO:0000256" key="4">
    <source>
        <dbReference type="ARBA" id="ARBA00023015"/>
    </source>
</evidence>
<dbReference type="Pfam" id="PF00158">
    <property type="entry name" value="Sigma54_activat"/>
    <property type="match status" value="1"/>
</dbReference>
<dbReference type="Gene3D" id="1.10.8.60">
    <property type="match status" value="1"/>
</dbReference>
<dbReference type="Pfam" id="PF25601">
    <property type="entry name" value="AAA_lid_14"/>
    <property type="match status" value="1"/>
</dbReference>
<comment type="caution">
    <text evidence="8">The sequence shown here is derived from an EMBL/GenBank/DDBJ whole genome shotgun (WGS) entry which is preliminary data.</text>
</comment>
<dbReference type="GO" id="GO:0005524">
    <property type="term" value="F:ATP binding"/>
    <property type="evidence" value="ECO:0007669"/>
    <property type="project" value="UniProtKB-KW"/>
</dbReference>
<dbReference type="SUPFAM" id="SSF52540">
    <property type="entry name" value="P-loop containing nucleoside triphosphate hydrolases"/>
    <property type="match status" value="1"/>
</dbReference>
<dbReference type="Proteomes" id="UP000019486">
    <property type="component" value="Unassembled WGS sequence"/>
</dbReference>
<keyword evidence="3" id="KW-0902">Two-component regulatory system</keyword>
<dbReference type="FunFam" id="3.40.50.300:FF:000006">
    <property type="entry name" value="DNA-binding transcriptional regulator NtrC"/>
    <property type="match status" value="1"/>
</dbReference>
<keyword evidence="2" id="KW-0067">ATP-binding</keyword>
<dbReference type="InterPro" id="IPR058031">
    <property type="entry name" value="AAA_lid_NorR"/>
</dbReference>
<dbReference type="PANTHER" id="PTHR32071">
    <property type="entry name" value="TRANSCRIPTIONAL REGULATORY PROTEIN"/>
    <property type="match status" value="1"/>
</dbReference>
<dbReference type="RefSeq" id="WP_037458667.1">
    <property type="nucleotide sequence ID" value="NZ_AVFL01000025.1"/>
</dbReference>
<proteinExistence type="predicted"/>
<gene>
    <name evidence="8" type="ORF">N825_17060</name>
</gene>
<dbReference type="PANTHER" id="PTHR32071:SF77">
    <property type="entry name" value="TRANSCRIPTIONAL REGULATORY PROTEIN"/>
    <property type="match status" value="1"/>
</dbReference>
<dbReference type="InterPro" id="IPR027417">
    <property type="entry name" value="P-loop_NTPase"/>
</dbReference>
<dbReference type="SMART" id="SM00382">
    <property type="entry name" value="AAA"/>
    <property type="match status" value="1"/>
</dbReference>
<dbReference type="PATRIC" id="fig|1385369.3.peg.5390"/>
<dbReference type="AlphaFoldDB" id="W9GY49"/>
<accession>W9GY49</accession>
<evidence type="ECO:0000313" key="9">
    <source>
        <dbReference type="Proteomes" id="UP000019486"/>
    </source>
</evidence>
<dbReference type="PROSITE" id="PS00676">
    <property type="entry name" value="SIGMA54_INTERACT_2"/>
    <property type="match status" value="1"/>
</dbReference>
<dbReference type="InterPro" id="IPR009057">
    <property type="entry name" value="Homeodomain-like_sf"/>
</dbReference>
<sequence length="632" mass="67974">MGSLSPAERLRLARIALQDRGIASPELLAPEILRSWDRCLEAGLEPHRTPEVIHVDEAILRQARERYEVTRRLALAEMHNLYHQISGSNFMIALGDPDGMVLDTITDDTFRTTADAKNIRAGGLWGELSQGTNALGLAAGMRAPVTVHGAEHFFTIHGGLTCNAVPIFGPTGDVAAVLDASSDCRSRQRHTMALVKMSVRQIENGLFREAHRNDLVLIFHTRAEYLRTLSAGLLAVDGSGRVLAANRQAEFFLQGLPARPGHHFAELFRTGFNQFLDEGHRRERVRLEDHEGSSYVVAIDNLRQACPIHAGKERRAPEAKARAPVARADWVTDFVAEDPAVAAALRQVSGAVARAVPILIRGATGTGKELVARHAHRASGRPGAFVPVNCAALPDSLVEAELFGYAEGAFTGARRGGARGLVAEADGGTLFLDEIGDMPVQLQSILLRLLDDWTIRPVGGGARSKVDVQLVAATNVDLEVAVAAGRFRADLFYRLNTVEVELPPLARRADFAAVARHLLRAIDPGARLTDAAVAALAERPWPGNIRELRGVLTRLAIAAGVGGVIDLADDGGTARGTGGPGAEATLERAVIDRVVATWERTGGNVAETARILGVTRNTVYKKLRGRPEASSR</sequence>
<protein>
    <submittedName>
        <fullName evidence="8">ATPase AAA</fullName>
    </submittedName>
</protein>
<dbReference type="InterPro" id="IPR029016">
    <property type="entry name" value="GAF-like_dom_sf"/>
</dbReference>
<keyword evidence="9" id="KW-1185">Reference proteome</keyword>
<dbReference type="EMBL" id="AVFL01000025">
    <property type="protein sequence ID" value="EWY37541.1"/>
    <property type="molecule type" value="Genomic_DNA"/>
</dbReference>
<evidence type="ECO:0000313" key="8">
    <source>
        <dbReference type="EMBL" id="EWY37541.1"/>
    </source>
</evidence>
<dbReference type="CDD" id="cd00009">
    <property type="entry name" value="AAA"/>
    <property type="match status" value="1"/>
</dbReference>
<dbReference type="Gene3D" id="3.30.450.40">
    <property type="match status" value="1"/>
</dbReference>
<dbReference type="InterPro" id="IPR003593">
    <property type="entry name" value="AAA+_ATPase"/>
</dbReference>
<dbReference type="InterPro" id="IPR002197">
    <property type="entry name" value="HTH_Fis"/>
</dbReference>
<dbReference type="InterPro" id="IPR025943">
    <property type="entry name" value="Sigma_54_int_dom_ATP-bd_2"/>
</dbReference>
<dbReference type="GO" id="GO:0043565">
    <property type="term" value="F:sequence-specific DNA binding"/>
    <property type="evidence" value="ECO:0007669"/>
    <property type="project" value="InterPro"/>
</dbReference>
<dbReference type="OrthoDB" id="9770562at2"/>